<evidence type="ECO:0000256" key="9">
    <source>
        <dbReference type="ARBA" id="ARBA00022898"/>
    </source>
</evidence>
<evidence type="ECO:0000313" key="15">
    <source>
        <dbReference type="EMBL" id="CAD5113060.1"/>
    </source>
</evidence>
<evidence type="ECO:0000256" key="12">
    <source>
        <dbReference type="PIRSR" id="PIRSR604450-51"/>
    </source>
</evidence>
<dbReference type="InterPro" id="IPR037158">
    <property type="entry name" value="Thr_synth_N_sf"/>
</dbReference>
<dbReference type="Gene3D" id="3.40.50.1100">
    <property type="match status" value="2"/>
</dbReference>
<dbReference type="SUPFAM" id="SSF53686">
    <property type="entry name" value="Tryptophan synthase beta subunit-like PLP-dependent enzymes"/>
    <property type="match status" value="1"/>
</dbReference>
<protein>
    <recommendedName>
        <fullName evidence="6">Threonine synthase-like 2</fullName>
        <ecNumber evidence="5">4.2.3.1</ecNumber>
        <ecNumber evidence="4">4.3.1.17</ecNumber>
    </recommendedName>
</protein>
<comment type="caution">
    <text evidence="15">The sequence shown here is derived from an EMBL/GenBank/DDBJ whole genome shotgun (WGS) entry which is preliminary data.</text>
</comment>
<gene>
    <name evidence="15" type="ORF">DGYR_LOCUS2108</name>
</gene>
<dbReference type="NCBIfam" id="TIGR00260">
    <property type="entry name" value="thrC"/>
    <property type="match status" value="1"/>
</dbReference>
<feature type="domain" description="Tryptophan synthase beta chain-like PALP" evidence="13">
    <location>
        <begin position="102"/>
        <end position="314"/>
    </location>
</feature>
<dbReference type="InterPro" id="IPR004450">
    <property type="entry name" value="Thr_synthase-like"/>
</dbReference>
<dbReference type="GO" id="GO:0009071">
    <property type="term" value="P:serine family amino acid catabolic process"/>
    <property type="evidence" value="ECO:0007669"/>
    <property type="project" value="TreeGrafter"/>
</dbReference>
<evidence type="ECO:0000256" key="3">
    <source>
        <dbReference type="ARBA" id="ARBA00005517"/>
    </source>
</evidence>
<evidence type="ECO:0000259" key="13">
    <source>
        <dbReference type="Pfam" id="PF00291"/>
    </source>
</evidence>
<keyword evidence="9 12" id="KW-0663">Pyridoxal phosphate</keyword>
<dbReference type="FunFam" id="3.40.50.1100:FF:000036">
    <property type="entry name" value="Threonine synthase like 2"/>
    <property type="match status" value="1"/>
</dbReference>
<evidence type="ECO:0000256" key="1">
    <source>
        <dbReference type="ARBA" id="ARBA00001933"/>
    </source>
</evidence>
<evidence type="ECO:0000256" key="7">
    <source>
        <dbReference type="ARBA" id="ARBA00022605"/>
    </source>
</evidence>
<comment type="similarity">
    <text evidence="3">Belongs to the threonine synthase family.</text>
</comment>
<dbReference type="UniPathway" id="UPA00050">
    <property type="reaction ID" value="UER00065"/>
</dbReference>
<dbReference type="InterPro" id="IPR029144">
    <property type="entry name" value="Thr_synth_N"/>
</dbReference>
<comment type="pathway">
    <text evidence="2">Amino-acid biosynthesis; L-threonine biosynthesis; L-threonine from L-aspartate: step 5/5.</text>
</comment>
<dbReference type="PANTHER" id="PTHR42690:SF1">
    <property type="entry name" value="THREONINE SYNTHASE-LIKE 2"/>
    <property type="match status" value="1"/>
</dbReference>
<evidence type="ECO:0000256" key="10">
    <source>
        <dbReference type="ARBA" id="ARBA00023239"/>
    </source>
</evidence>
<evidence type="ECO:0000256" key="8">
    <source>
        <dbReference type="ARBA" id="ARBA00022697"/>
    </source>
</evidence>
<proteinExistence type="inferred from homology"/>
<dbReference type="GO" id="GO:0003941">
    <property type="term" value="F:L-serine ammonia-lyase activity"/>
    <property type="evidence" value="ECO:0007669"/>
    <property type="project" value="UniProtKB-EC"/>
</dbReference>
<keyword evidence="7" id="KW-0028">Amino-acid biosynthesis</keyword>
<evidence type="ECO:0000256" key="5">
    <source>
        <dbReference type="ARBA" id="ARBA00013028"/>
    </source>
</evidence>
<dbReference type="EC" id="4.3.1.17" evidence="4"/>
<dbReference type="GO" id="GO:0046360">
    <property type="term" value="P:2-oxobutyrate biosynthetic process"/>
    <property type="evidence" value="ECO:0007669"/>
    <property type="project" value="TreeGrafter"/>
</dbReference>
<name>A0A7I8V9X3_9ANNE</name>
<dbReference type="InterPro" id="IPR001926">
    <property type="entry name" value="TrpB-like_PALP"/>
</dbReference>
<keyword evidence="8" id="KW-0791">Threonine biosynthesis</keyword>
<evidence type="ECO:0000256" key="4">
    <source>
        <dbReference type="ARBA" id="ARBA00012093"/>
    </source>
</evidence>
<comment type="cofactor">
    <cofactor evidence="1 12">
        <name>pyridoxal 5'-phosphate</name>
        <dbReference type="ChEBI" id="CHEBI:597326"/>
    </cofactor>
</comment>
<dbReference type="OrthoDB" id="5203861at2759"/>
<feature type="domain" description="Threonine synthase N-terminal" evidence="14">
    <location>
        <begin position="2"/>
        <end position="80"/>
    </location>
</feature>
<evidence type="ECO:0000313" key="16">
    <source>
        <dbReference type="Proteomes" id="UP000549394"/>
    </source>
</evidence>
<evidence type="ECO:0000256" key="6">
    <source>
        <dbReference type="ARBA" id="ARBA00021942"/>
    </source>
</evidence>
<keyword evidence="10" id="KW-0456">Lyase</keyword>
<dbReference type="Proteomes" id="UP000549394">
    <property type="component" value="Unassembled WGS sequence"/>
</dbReference>
<sequence length="461" mass="51373">MKFSSTRGIVKDVSLEQTVFSGYALDGGIFLPNFIPKLTKENLELLRNLSYVELAEEILSYYVENDQIPKEVLKGILRKSWGNFAKDNIVEMASFDNIHIMELFHGPTLAFKDLAMRILGQMMQYFLARNEKTVTVLVGTSGDTGSSAIEAVKGLSNINIIVLLPKGKCSPLQALQMTSVNEKNVLVFEVEGTSDDLDRPIKECFGDVKFVEENSLCSMNSINWIRIMVQVVHYFYAYFKVAKNVDETVEIAVPNGAMGNITGGFIAQQMGLPINLVACTNENDITAKCIKTGDLVVMDEIIMTPAPSMDISFPYNIERIIYLLSNRDTKLVTKLMTEFESKGKTTIPSCILERMQKVFLTSTASNSNILSCIQEVHDRYNYLICPHTATAVCKHPQVAIATASPAKFPEVIESIGLRAPIMETTAKLRSAKNYARSMKLGENWLEILKQAVLELNSKKSI</sequence>
<organism evidence="15 16">
    <name type="scientific">Dimorphilus gyrociliatus</name>
    <dbReference type="NCBI Taxonomy" id="2664684"/>
    <lineage>
        <taxon>Eukaryota</taxon>
        <taxon>Metazoa</taxon>
        <taxon>Spiralia</taxon>
        <taxon>Lophotrochozoa</taxon>
        <taxon>Annelida</taxon>
        <taxon>Polychaeta</taxon>
        <taxon>Polychaeta incertae sedis</taxon>
        <taxon>Dinophilidae</taxon>
        <taxon>Dimorphilus</taxon>
    </lineage>
</organism>
<dbReference type="GO" id="GO:0009088">
    <property type="term" value="P:threonine biosynthetic process"/>
    <property type="evidence" value="ECO:0007669"/>
    <property type="project" value="UniProtKB-UniPathway"/>
</dbReference>
<keyword evidence="16" id="KW-1185">Reference proteome</keyword>
<dbReference type="InterPro" id="IPR051166">
    <property type="entry name" value="Threonine_Synthase"/>
</dbReference>
<dbReference type="Pfam" id="PF14821">
    <property type="entry name" value="Thr_synth_N"/>
    <property type="match status" value="1"/>
</dbReference>
<dbReference type="Gene3D" id="3.90.1380.10">
    <property type="entry name" value="Threonine synthase, N-terminal domain"/>
    <property type="match status" value="1"/>
</dbReference>
<comment type="catalytic activity">
    <reaction evidence="11">
        <text>L-serine = pyruvate + NH4(+)</text>
        <dbReference type="Rhea" id="RHEA:19169"/>
        <dbReference type="ChEBI" id="CHEBI:15361"/>
        <dbReference type="ChEBI" id="CHEBI:28938"/>
        <dbReference type="ChEBI" id="CHEBI:33384"/>
        <dbReference type="EC" id="4.3.1.17"/>
    </reaction>
</comment>
<evidence type="ECO:0000256" key="2">
    <source>
        <dbReference type="ARBA" id="ARBA00004979"/>
    </source>
</evidence>
<dbReference type="EMBL" id="CAJFCJ010000003">
    <property type="protein sequence ID" value="CAD5113060.1"/>
    <property type="molecule type" value="Genomic_DNA"/>
</dbReference>
<dbReference type="GO" id="GO:0030170">
    <property type="term" value="F:pyridoxal phosphate binding"/>
    <property type="evidence" value="ECO:0007669"/>
    <property type="project" value="InterPro"/>
</dbReference>
<dbReference type="PANTHER" id="PTHR42690">
    <property type="entry name" value="THREONINE SYNTHASE FAMILY MEMBER"/>
    <property type="match status" value="1"/>
</dbReference>
<dbReference type="PROSITE" id="PS00165">
    <property type="entry name" value="DEHYDRATASE_SER_THR"/>
    <property type="match status" value="1"/>
</dbReference>
<evidence type="ECO:0000256" key="11">
    <source>
        <dbReference type="ARBA" id="ARBA00049406"/>
    </source>
</evidence>
<dbReference type="InterPro" id="IPR036052">
    <property type="entry name" value="TrpB-like_PALP_sf"/>
</dbReference>
<dbReference type="EC" id="4.2.3.1" evidence="5"/>
<feature type="modified residue" description="N6-(pyridoxal phosphate)lysine" evidence="12">
    <location>
        <position position="112"/>
    </location>
</feature>
<dbReference type="InterPro" id="IPR000634">
    <property type="entry name" value="Ser/Thr_deHydtase_PyrdxlP-BS"/>
</dbReference>
<evidence type="ECO:0000259" key="14">
    <source>
        <dbReference type="Pfam" id="PF14821"/>
    </source>
</evidence>
<reference evidence="15 16" key="1">
    <citation type="submission" date="2020-08" db="EMBL/GenBank/DDBJ databases">
        <authorList>
            <person name="Hejnol A."/>
        </authorList>
    </citation>
    <scope>NUCLEOTIDE SEQUENCE [LARGE SCALE GENOMIC DNA]</scope>
</reference>
<dbReference type="Pfam" id="PF00291">
    <property type="entry name" value="PALP"/>
    <property type="match status" value="1"/>
</dbReference>
<accession>A0A7I8V9X3</accession>
<dbReference type="AlphaFoldDB" id="A0A7I8V9X3"/>
<dbReference type="GO" id="GO:0004795">
    <property type="term" value="F:threonine synthase activity"/>
    <property type="evidence" value="ECO:0007669"/>
    <property type="project" value="UniProtKB-EC"/>
</dbReference>